<dbReference type="InParanoid" id="A0A2R5GJS2"/>
<dbReference type="AlphaFoldDB" id="A0A2R5GJS2"/>
<comment type="caution">
    <text evidence="1">The sequence shown here is derived from an EMBL/GenBank/DDBJ whole genome shotgun (WGS) entry which is preliminary data.</text>
</comment>
<dbReference type="EMBL" id="BEYU01000092">
    <property type="protein sequence ID" value="GBG31146.1"/>
    <property type="molecule type" value="Genomic_DNA"/>
</dbReference>
<dbReference type="Proteomes" id="UP000241890">
    <property type="component" value="Unassembled WGS sequence"/>
</dbReference>
<organism evidence="1 2">
    <name type="scientific">Hondaea fermentalgiana</name>
    <dbReference type="NCBI Taxonomy" id="2315210"/>
    <lineage>
        <taxon>Eukaryota</taxon>
        <taxon>Sar</taxon>
        <taxon>Stramenopiles</taxon>
        <taxon>Bigyra</taxon>
        <taxon>Labyrinthulomycetes</taxon>
        <taxon>Thraustochytrida</taxon>
        <taxon>Thraustochytriidae</taxon>
        <taxon>Hondaea</taxon>
    </lineage>
</organism>
<evidence type="ECO:0000313" key="2">
    <source>
        <dbReference type="Proteomes" id="UP000241890"/>
    </source>
</evidence>
<keyword evidence="2" id="KW-1185">Reference proteome</keyword>
<name>A0A2R5GJS2_9STRA</name>
<proteinExistence type="predicted"/>
<accession>A0A2R5GJS2</accession>
<sequence>MSEDVDRAEACEEIAAAASEADSLSHRLRAWAREGPCTARLVLELNEDYLVSENSFEEGEEGDGGWLVEIPRGKHLVVIGNRSTLRRGNAGVPAPRKFSFFKVDGGELSIRSLTLRNGEADGCFGGAITVLEGGILRMEGCQIVGCRSIGQMGRPGSDTGGSGGGGGGQGACGGAIFCGSRGSIFLEQCVLKNNLARGGAGGDAFPNRGRFTGHGGAGGGIGGGSGAAALADRGANASQSQSGKDHVAAFGGGGGASQGDYGTDGGNGLWGGGGGGAGGKTMSGWDRVGVPGKGGFGAGDGGRAGARTGSAGGGGGAFGGAICVLNGTEVSIRDCIFSANESQHGPGGMHEWGFPQGRRGTSFGGAIFIKGTPRVHIDAEGSRRLAHNLALRGNNVYIQEREEEVRLAQFLVCKSMHTFAYLIASSVRRKQEREEYSEPASGGALAARSSQDLPLLLARQIIEDFLGWDLLYE</sequence>
<gene>
    <name evidence="1" type="ORF">FCC1311_073672</name>
</gene>
<reference evidence="1 2" key="1">
    <citation type="submission" date="2017-12" db="EMBL/GenBank/DDBJ databases">
        <title>Sequencing, de novo assembly and annotation of complete genome of a new Thraustochytrid species, strain FCC1311.</title>
        <authorList>
            <person name="Sedici K."/>
            <person name="Godart F."/>
            <person name="Aiese Cigliano R."/>
            <person name="Sanseverino W."/>
            <person name="Barakat M."/>
            <person name="Ortet P."/>
            <person name="Marechal E."/>
            <person name="Cagnac O."/>
            <person name="Amato A."/>
        </authorList>
    </citation>
    <scope>NUCLEOTIDE SEQUENCE [LARGE SCALE GENOMIC DNA]</scope>
</reference>
<evidence type="ECO:0000313" key="1">
    <source>
        <dbReference type="EMBL" id="GBG31146.1"/>
    </source>
</evidence>
<protein>
    <submittedName>
        <fullName evidence="1">Uncharacterized protein</fullName>
    </submittedName>
</protein>